<dbReference type="eggNOG" id="COG1143">
    <property type="taxonomic scope" value="Bacteria"/>
</dbReference>
<dbReference type="Gene3D" id="3.40.50.12280">
    <property type="match status" value="1"/>
</dbReference>
<gene>
    <name evidence="8" type="ORF">HMPREF9450_01610</name>
</gene>
<evidence type="ECO:0000256" key="5">
    <source>
        <dbReference type="ARBA" id="ARBA00023004"/>
    </source>
</evidence>
<evidence type="ECO:0000313" key="9">
    <source>
        <dbReference type="Proteomes" id="UP000006008"/>
    </source>
</evidence>
<dbReference type="STRING" id="742725.HMPREF9450_01610"/>
<reference evidence="8 9" key="1">
    <citation type="submission" date="2011-08" db="EMBL/GenBank/DDBJ databases">
        <title>The Genome Sequence of Alistipes indistinctus YIT 12060.</title>
        <authorList>
            <consortium name="The Broad Institute Genome Sequencing Platform"/>
            <person name="Earl A."/>
            <person name="Ward D."/>
            <person name="Feldgarden M."/>
            <person name="Gevers D."/>
            <person name="Morotomi M."/>
            <person name="Young S.K."/>
            <person name="Zeng Q."/>
            <person name="Gargeya S."/>
            <person name="Fitzgerald M."/>
            <person name="Haas B."/>
            <person name="Abouelleil A."/>
            <person name="Alvarado L."/>
            <person name="Arachchi H.M."/>
            <person name="Berlin A."/>
            <person name="Brown A."/>
            <person name="Chapman S.B."/>
            <person name="Chen Z."/>
            <person name="Dunbar C."/>
            <person name="Freedman E."/>
            <person name="Gearin G."/>
            <person name="Gellesch M."/>
            <person name="Goldberg J."/>
            <person name="Griggs A."/>
            <person name="Gujja S."/>
            <person name="Heiman D."/>
            <person name="Howarth C."/>
            <person name="Larson L."/>
            <person name="Lui A."/>
            <person name="MacDonald P.J.P."/>
            <person name="Montmayeur A."/>
            <person name="Murphy C."/>
            <person name="Neiman D."/>
            <person name="Pearson M."/>
            <person name="Priest M."/>
            <person name="Roberts A."/>
            <person name="Saif S."/>
            <person name="Shea T."/>
            <person name="Shenoy N."/>
            <person name="Sisk P."/>
            <person name="Stolte C."/>
            <person name="Sykes S."/>
            <person name="Wortman J."/>
            <person name="Nusbaum C."/>
            <person name="Birren B."/>
        </authorList>
    </citation>
    <scope>NUCLEOTIDE SEQUENCE [LARGE SCALE GENOMIC DNA]</scope>
    <source>
        <strain evidence="8 9">YIT 12060</strain>
    </source>
</reference>
<keyword evidence="5" id="KW-0408">Iron</keyword>
<keyword evidence="4" id="KW-0479">Metal-binding</keyword>
<dbReference type="eggNOG" id="COG3260">
    <property type="taxonomic scope" value="Bacteria"/>
</dbReference>
<comment type="similarity">
    <text evidence="2">Belongs to the complex I 20 kDa subunit family.</text>
</comment>
<dbReference type="RefSeq" id="WP_009134416.1">
    <property type="nucleotide sequence ID" value="NZ_CP102250.1"/>
</dbReference>
<evidence type="ECO:0000259" key="7">
    <source>
        <dbReference type="PROSITE" id="PS51379"/>
    </source>
</evidence>
<evidence type="ECO:0000256" key="6">
    <source>
        <dbReference type="ARBA" id="ARBA00023014"/>
    </source>
</evidence>
<name>G5HAE5_9BACT</name>
<dbReference type="PANTHER" id="PTHR42989">
    <property type="entry name" value="HYDROGENASE-4 COMPONENT I"/>
    <property type="match status" value="1"/>
</dbReference>
<dbReference type="SUPFAM" id="SSF56770">
    <property type="entry name" value="HydA/Nqo6-like"/>
    <property type="match status" value="1"/>
</dbReference>
<evidence type="ECO:0000256" key="2">
    <source>
        <dbReference type="ARBA" id="ARBA00009173"/>
    </source>
</evidence>
<dbReference type="Pfam" id="PF01058">
    <property type="entry name" value="Oxidored_q6"/>
    <property type="match status" value="1"/>
</dbReference>
<dbReference type="OrthoDB" id="9786737at2"/>
<evidence type="ECO:0000256" key="4">
    <source>
        <dbReference type="ARBA" id="ARBA00022723"/>
    </source>
</evidence>
<proteinExistence type="inferred from homology"/>
<dbReference type="SUPFAM" id="SSF54862">
    <property type="entry name" value="4Fe-4S ferredoxins"/>
    <property type="match status" value="1"/>
</dbReference>
<organism evidence="8 9">
    <name type="scientific">Alistipes indistinctus YIT 12060</name>
    <dbReference type="NCBI Taxonomy" id="742725"/>
    <lineage>
        <taxon>Bacteria</taxon>
        <taxon>Pseudomonadati</taxon>
        <taxon>Bacteroidota</taxon>
        <taxon>Bacteroidia</taxon>
        <taxon>Bacteroidales</taxon>
        <taxon>Rikenellaceae</taxon>
        <taxon>Alistipes</taxon>
    </lineage>
</organism>
<dbReference type="InterPro" id="IPR017896">
    <property type="entry name" value="4Fe4S_Fe-S-bd"/>
</dbReference>
<dbReference type="PATRIC" id="fig|742725.3.peg.1702"/>
<evidence type="ECO:0000256" key="3">
    <source>
        <dbReference type="ARBA" id="ARBA00022485"/>
    </source>
</evidence>
<evidence type="ECO:0000256" key="1">
    <source>
        <dbReference type="ARBA" id="ARBA00001966"/>
    </source>
</evidence>
<dbReference type="GO" id="GO:0051539">
    <property type="term" value="F:4 iron, 4 sulfur cluster binding"/>
    <property type="evidence" value="ECO:0007669"/>
    <property type="project" value="UniProtKB-KW"/>
</dbReference>
<comment type="caution">
    <text evidence="8">The sequence shown here is derived from an EMBL/GenBank/DDBJ whole genome shotgun (WGS) entry which is preliminary data.</text>
</comment>
<dbReference type="InterPro" id="IPR006137">
    <property type="entry name" value="NADH_UbQ_OxRdtase-like_20kDa"/>
</dbReference>
<evidence type="ECO:0000313" key="8">
    <source>
        <dbReference type="EMBL" id="EHB91561.1"/>
    </source>
</evidence>
<sequence length="255" mass="28034">MVLSKIRVLRSHGRQAIPDLRTVELPDTFRGRPVISGGMSEEESAELEAMCPSGAIVASPFTIRLDRCIFCNECAKRFPRAIRFTSDYRLATNDLDRLSVREGSPQRITLDENRVRGEIRRHFGRSLRLREVSAGGDNSTEMELNATMNVNFDFARYGVEFTASPRHADGIVITGPITENMAVPLELAYNAVASPKLLILAGTDAVSGGVFAGTPALDRSFLGRFTPDLYVPGNPVHPLTFIHGIMSLLGRFPNS</sequence>
<feature type="domain" description="4Fe-4S ferredoxin-type" evidence="7">
    <location>
        <begin position="59"/>
        <end position="87"/>
    </location>
</feature>
<protein>
    <recommendedName>
        <fullName evidence="7">4Fe-4S ferredoxin-type domain-containing protein</fullName>
    </recommendedName>
</protein>
<dbReference type="PROSITE" id="PS51379">
    <property type="entry name" value="4FE4S_FER_2"/>
    <property type="match status" value="1"/>
</dbReference>
<dbReference type="EMBL" id="ADLD01000013">
    <property type="protein sequence ID" value="EHB91561.1"/>
    <property type="molecule type" value="Genomic_DNA"/>
</dbReference>
<dbReference type="HOGENOM" id="CLU_055737_5_1_10"/>
<dbReference type="GeneID" id="92815357"/>
<dbReference type="AlphaFoldDB" id="G5HAE5"/>
<dbReference type="PANTHER" id="PTHR42989:SF1">
    <property type="entry name" value="FORMATE HYDROGENLYASE SUBUNIT 7-RELATED"/>
    <property type="match status" value="1"/>
</dbReference>
<dbReference type="InterPro" id="IPR052375">
    <property type="entry name" value="Complex_I_20kDa-like"/>
</dbReference>
<keyword evidence="6" id="KW-0411">Iron-sulfur</keyword>
<dbReference type="GO" id="GO:0046872">
    <property type="term" value="F:metal ion binding"/>
    <property type="evidence" value="ECO:0007669"/>
    <property type="project" value="UniProtKB-KW"/>
</dbReference>
<keyword evidence="9" id="KW-1185">Reference proteome</keyword>
<comment type="cofactor">
    <cofactor evidence="1">
        <name>[4Fe-4S] cluster</name>
        <dbReference type="ChEBI" id="CHEBI:49883"/>
    </cofactor>
</comment>
<accession>G5HAE5</accession>
<dbReference type="Proteomes" id="UP000006008">
    <property type="component" value="Unassembled WGS sequence"/>
</dbReference>
<keyword evidence="3" id="KW-0004">4Fe-4S</keyword>